<comment type="caution">
    <text evidence="2">The sequence shown here is derived from an EMBL/GenBank/DDBJ whole genome shotgun (WGS) entry which is preliminary data.</text>
</comment>
<evidence type="ECO:0000256" key="1">
    <source>
        <dbReference type="SAM" id="MobiDB-lite"/>
    </source>
</evidence>
<evidence type="ECO:0000313" key="2">
    <source>
        <dbReference type="EMBL" id="MBP0110525.1"/>
    </source>
</evidence>
<evidence type="ECO:0008006" key="4">
    <source>
        <dbReference type="Google" id="ProtNLM"/>
    </source>
</evidence>
<reference evidence="2 3" key="1">
    <citation type="submission" date="2021-03" db="EMBL/GenBank/DDBJ databases">
        <title>Genome Sequence of Bradyrhizobium vignae strain ISRA400.</title>
        <authorList>
            <person name="Tisa L.S."/>
            <person name="Svistoonoff S."/>
            <person name="Hocher V."/>
            <person name="Fall S."/>
            <person name="Zaiya A."/>
            <person name="Naing D."/>
            <person name="Niang N."/>
            <person name="Diouf A."/>
            <person name="Dasylva M.C."/>
            <person name="Toure O."/>
            <person name="Gueye M."/>
            <person name="Gully D."/>
            <person name="Tisseyre P."/>
            <person name="Simpson S."/>
            <person name="Morris K."/>
            <person name="Thomas W.K."/>
        </authorList>
    </citation>
    <scope>NUCLEOTIDE SEQUENCE [LARGE SCALE GENOMIC DNA]</scope>
    <source>
        <strain evidence="2 3">ISRA400</strain>
    </source>
</reference>
<evidence type="ECO:0000313" key="3">
    <source>
        <dbReference type="Proteomes" id="UP000669317"/>
    </source>
</evidence>
<sequence>MRRLACKHPLDDLPIVAQWKIRRFRRDGRKQLAAGSVGQQKNAVSAVLADEPDCEAAEAVEITDLQGFAEGEHLQAAGYPLHFGIERDAHAAHRLQHPARRLAAILAIVGIGKADGKDDQRQHRSRDEESEPDRQGELRQTQTSRCERGGAGSWLWQTIRSPATLRHDFRDSANSPEQSGDGIFAALSATLAPQLMPAAVSSRHTA</sequence>
<organism evidence="2 3">
    <name type="scientific">Bradyrhizobium vignae</name>
    <dbReference type="NCBI Taxonomy" id="1549949"/>
    <lineage>
        <taxon>Bacteria</taxon>
        <taxon>Pseudomonadati</taxon>
        <taxon>Pseudomonadota</taxon>
        <taxon>Alphaproteobacteria</taxon>
        <taxon>Hyphomicrobiales</taxon>
        <taxon>Nitrobacteraceae</taxon>
        <taxon>Bradyrhizobium</taxon>
    </lineage>
</organism>
<gene>
    <name evidence="2" type="ORF">JWS04_05370</name>
</gene>
<keyword evidence="3" id="KW-1185">Reference proteome</keyword>
<dbReference type="EMBL" id="JAGIKT010000008">
    <property type="protein sequence ID" value="MBP0110525.1"/>
    <property type="molecule type" value="Genomic_DNA"/>
</dbReference>
<proteinExistence type="predicted"/>
<name>A0ABS3ZQT8_9BRAD</name>
<accession>A0ABS3ZQT8</accession>
<feature type="region of interest" description="Disordered" evidence="1">
    <location>
        <begin position="115"/>
        <end position="151"/>
    </location>
</feature>
<protein>
    <recommendedName>
        <fullName evidence="4">Transposase</fullName>
    </recommendedName>
</protein>
<dbReference type="Proteomes" id="UP000669317">
    <property type="component" value="Unassembled WGS sequence"/>
</dbReference>
<feature type="compositionally biased region" description="Basic and acidic residues" evidence="1">
    <location>
        <begin position="115"/>
        <end position="137"/>
    </location>
</feature>